<feature type="domain" description="PAS" evidence="4">
    <location>
        <begin position="89"/>
        <end position="162"/>
    </location>
</feature>
<dbReference type="InterPro" id="IPR016032">
    <property type="entry name" value="Sig_transdc_resp-reg_C-effctor"/>
</dbReference>
<dbReference type="Pfam" id="PF00196">
    <property type="entry name" value="GerE"/>
    <property type="match status" value="1"/>
</dbReference>
<dbReference type="PROSITE" id="PS50110">
    <property type="entry name" value="RESPONSE_REGULATORY"/>
    <property type="match status" value="1"/>
</dbReference>
<dbReference type="InterPro" id="IPR039420">
    <property type="entry name" value="WalR-like"/>
</dbReference>
<dbReference type="InterPro" id="IPR000014">
    <property type="entry name" value="PAS"/>
</dbReference>
<dbReference type="Pfam" id="PF00989">
    <property type="entry name" value="PAS"/>
    <property type="match status" value="1"/>
</dbReference>
<name>A0A382FMV0_9ZZZZ</name>
<dbReference type="NCBIfam" id="TIGR00229">
    <property type="entry name" value="sensory_box"/>
    <property type="match status" value="1"/>
</dbReference>
<accession>A0A382FMV0</accession>
<keyword evidence="1" id="KW-0238">DNA-binding</keyword>
<feature type="domain" description="HTH luxR-type" evidence="2">
    <location>
        <begin position="222"/>
        <end position="262"/>
    </location>
</feature>
<evidence type="ECO:0000313" key="6">
    <source>
        <dbReference type="EMBL" id="SVB63979.1"/>
    </source>
</evidence>
<evidence type="ECO:0000259" key="3">
    <source>
        <dbReference type="PROSITE" id="PS50110"/>
    </source>
</evidence>
<dbReference type="AlphaFoldDB" id="A0A382FMV0"/>
<dbReference type="Pfam" id="PF00072">
    <property type="entry name" value="Response_reg"/>
    <property type="match status" value="1"/>
</dbReference>
<gene>
    <name evidence="6" type="ORF">METZ01_LOCUS216833</name>
</gene>
<dbReference type="SUPFAM" id="SSF52172">
    <property type="entry name" value="CheY-like"/>
    <property type="match status" value="1"/>
</dbReference>
<dbReference type="SMART" id="SM00421">
    <property type="entry name" value="HTH_LUXR"/>
    <property type="match status" value="1"/>
</dbReference>
<organism evidence="6">
    <name type="scientific">marine metagenome</name>
    <dbReference type="NCBI Taxonomy" id="408172"/>
    <lineage>
        <taxon>unclassified sequences</taxon>
        <taxon>metagenomes</taxon>
        <taxon>ecological metagenomes</taxon>
    </lineage>
</organism>
<dbReference type="PROSITE" id="PS50112">
    <property type="entry name" value="PAS"/>
    <property type="match status" value="1"/>
</dbReference>
<evidence type="ECO:0000259" key="2">
    <source>
        <dbReference type="PROSITE" id="PS50043"/>
    </source>
</evidence>
<dbReference type="InterPro" id="IPR011006">
    <property type="entry name" value="CheY-like_superfamily"/>
</dbReference>
<evidence type="ECO:0008006" key="7">
    <source>
        <dbReference type="Google" id="ProtNLM"/>
    </source>
</evidence>
<dbReference type="InterPro" id="IPR035965">
    <property type="entry name" value="PAS-like_dom_sf"/>
</dbReference>
<evidence type="ECO:0000256" key="1">
    <source>
        <dbReference type="ARBA" id="ARBA00023125"/>
    </source>
</evidence>
<dbReference type="InterPro" id="IPR001789">
    <property type="entry name" value="Sig_transdc_resp-reg_receiver"/>
</dbReference>
<dbReference type="CDD" id="cd06170">
    <property type="entry name" value="LuxR_C_like"/>
    <property type="match status" value="1"/>
</dbReference>
<evidence type="ECO:0000259" key="4">
    <source>
        <dbReference type="PROSITE" id="PS50112"/>
    </source>
</evidence>
<dbReference type="SUPFAM" id="SSF46894">
    <property type="entry name" value="C-terminal effector domain of the bipartite response regulators"/>
    <property type="match status" value="1"/>
</dbReference>
<feature type="domain" description="Response regulatory" evidence="3">
    <location>
        <begin position="1"/>
        <end position="77"/>
    </location>
</feature>
<feature type="non-terminal residue" evidence="6">
    <location>
        <position position="262"/>
    </location>
</feature>
<dbReference type="EMBL" id="UINC01050701">
    <property type="protein sequence ID" value="SVB63979.1"/>
    <property type="molecule type" value="Genomic_DNA"/>
</dbReference>
<dbReference type="CDD" id="cd00130">
    <property type="entry name" value="PAS"/>
    <property type="match status" value="1"/>
</dbReference>
<protein>
    <recommendedName>
        <fullName evidence="7">PAS domain S-box protein</fullName>
    </recommendedName>
</protein>
<feature type="domain" description="PAC" evidence="5">
    <location>
        <begin position="168"/>
        <end position="220"/>
    </location>
</feature>
<dbReference type="SUPFAM" id="SSF55785">
    <property type="entry name" value="PYP-like sensor domain (PAS domain)"/>
    <property type="match status" value="1"/>
</dbReference>
<dbReference type="InterPro" id="IPR036388">
    <property type="entry name" value="WH-like_DNA-bd_sf"/>
</dbReference>
<dbReference type="GO" id="GO:0003677">
    <property type="term" value="F:DNA binding"/>
    <property type="evidence" value="ECO:0007669"/>
    <property type="project" value="UniProtKB-KW"/>
</dbReference>
<dbReference type="Gene3D" id="1.10.10.10">
    <property type="entry name" value="Winged helix-like DNA-binding domain superfamily/Winged helix DNA-binding domain"/>
    <property type="match status" value="1"/>
</dbReference>
<dbReference type="Gene3D" id="3.40.50.2300">
    <property type="match status" value="1"/>
</dbReference>
<dbReference type="GO" id="GO:0000160">
    <property type="term" value="P:phosphorelay signal transduction system"/>
    <property type="evidence" value="ECO:0007669"/>
    <property type="project" value="InterPro"/>
</dbReference>
<dbReference type="PANTHER" id="PTHR43214">
    <property type="entry name" value="TWO-COMPONENT RESPONSE REGULATOR"/>
    <property type="match status" value="1"/>
</dbReference>
<dbReference type="GO" id="GO:0006355">
    <property type="term" value="P:regulation of DNA-templated transcription"/>
    <property type="evidence" value="ECO:0007669"/>
    <property type="project" value="InterPro"/>
</dbReference>
<sequence>MENSNPDLVMMDIMLEGSMDGVEVASRIHEKKGIPVIFLSAYSDNETLQRAKVTEPFGYLIKPYKERELQTNIEVSLYRHRMEQRVKEHERWLDLLLKSISEEVITVGLDGSVTSMSPAAEEMMGWSENTALGHELQEIMQLEETSKYPVVPDLIDQALDGENVECLTDEDPVLISRDGHRIMIDAAAAPILNEQEEITGAVLTIRNVSSRKKAEMELAEARNLLTNLLTPREKEILSMIVNGLTTKEIAYDLEISPRTVEA</sequence>
<dbReference type="PROSITE" id="PS50043">
    <property type="entry name" value="HTH_LUXR_2"/>
    <property type="match status" value="1"/>
</dbReference>
<dbReference type="PRINTS" id="PR00038">
    <property type="entry name" value="HTHLUXR"/>
</dbReference>
<reference evidence="6" key="1">
    <citation type="submission" date="2018-05" db="EMBL/GenBank/DDBJ databases">
        <authorList>
            <person name="Lanie J.A."/>
            <person name="Ng W.-L."/>
            <person name="Kazmierczak K.M."/>
            <person name="Andrzejewski T.M."/>
            <person name="Davidsen T.M."/>
            <person name="Wayne K.J."/>
            <person name="Tettelin H."/>
            <person name="Glass J.I."/>
            <person name="Rusch D."/>
            <person name="Podicherti R."/>
            <person name="Tsui H.-C.T."/>
            <person name="Winkler M.E."/>
        </authorList>
    </citation>
    <scope>NUCLEOTIDE SEQUENCE</scope>
</reference>
<dbReference type="InterPro" id="IPR000792">
    <property type="entry name" value="Tscrpt_reg_LuxR_C"/>
</dbReference>
<dbReference type="InterPro" id="IPR000700">
    <property type="entry name" value="PAS-assoc_C"/>
</dbReference>
<dbReference type="InterPro" id="IPR013767">
    <property type="entry name" value="PAS_fold"/>
</dbReference>
<evidence type="ECO:0000259" key="5">
    <source>
        <dbReference type="PROSITE" id="PS50113"/>
    </source>
</evidence>
<dbReference type="PROSITE" id="PS50113">
    <property type="entry name" value="PAC"/>
    <property type="match status" value="1"/>
</dbReference>
<proteinExistence type="predicted"/>
<dbReference type="Gene3D" id="3.30.450.20">
    <property type="entry name" value="PAS domain"/>
    <property type="match status" value="1"/>
</dbReference>